<proteinExistence type="inferred from homology"/>
<dbReference type="InParanoid" id="I2GUN2"/>
<dbReference type="GO" id="GO:0005634">
    <property type="term" value="C:nucleus"/>
    <property type="evidence" value="ECO:0007669"/>
    <property type="project" value="UniProtKB-SubCell"/>
</dbReference>
<dbReference type="PANTHER" id="PTHR10351">
    <property type="entry name" value="TRANSCRIPTION FACTOR BTF3 FAMILY MEMBER"/>
    <property type="match status" value="1"/>
</dbReference>
<dbReference type="OMA" id="AGDTYME"/>
<keyword evidence="11" id="KW-1185">Reference proteome</keyword>
<dbReference type="GO" id="GO:0030015">
    <property type="term" value="C:CCR4-NOT core complex"/>
    <property type="evidence" value="ECO:0007669"/>
    <property type="project" value="EnsemblFungi"/>
</dbReference>
<dbReference type="GO" id="GO:0005854">
    <property type="term" value="C:nascent polypeptide-associated complex"/>
    <property type="evidence" value="ECO:0007669"/>
    <property type="project" value="EnsemblFungi"/>
</dbReference>
<keyword evidence="6 7" id="KW-0804">Transcription</keyword>
<dbReference type="CDD" id="cd22055">
    <property type="entry name" value="NAC_BTF3"/>
    <property type="match status" value="1"/>
</dbReference>
<comment type="subunit">
    <text evidence="7">Part of the nascent polypeptide-associated complex (NAC).</text>
</comment>
<dbReference type="InterPro" id="IPR039370">
    <property type="entry name" value="BTF3"/>
</dbReference>
<dbReference type="eggNOG" id="KOG2240">
    <property type="taxonomic scope" value="Eukaryota"/>
</dbReference>
<evidence type="ECO:0000256" key="2">
    <source>
        <dbReference type="ARBA" id="ARBA00004496"/>
    </source>
</evidence>
<dbReference type="Proteomes" id="UP000002866">
    <property type="component" value="Chromosome 1"/>
</dbReference>
<evidence type="ECO:0000256" key="3">
    <source>
        <dbReference type="ARBA" id="ARBA00005296"/>
    </source>
</evidence>
<evidence type="ECO:0000256" key="8">
    <source>
        <dbReference type="SAM" id="MobiDB-lite"/>
    </source>
</evidence>
<evidence type="ECO:0000256" key="7">
    <source>
        <dbReference type="RuleBase" id="RU361272"/>
    </source>
</evidence>
<dbReference type="FunCoup" id="I2GUN2">
    <property type="interactions" value="1256"/>
</dbReference>
<evidence type="ECO:0000256" key="1">
    <source>
        <dbReference type="ARBA" id="ARBA00004123"/>
    </source>
</evidence>
<dbReference type="FunFam" id="2.20.70.30:FF:000001">
    <property type="entry name" value="Transcription factor BTF3 homolog"/>
    <property type="match status" value="1"/>
</dbReference>
<sequence>MPIDQEKLAKLQKMSANNKVGGRRKFTKKPSSSSSSNKDDTKLVAEMAKMNAVTVDNVAEANFFKDDGNVIHFNRVGVQTAEKFNTSVFYGAPQTKPLQQMFPQILSQMGPEALQALTQLASQLEKNDAAKKAGSEEKADEAIPELVEGKTFDADVE</sequence>
<name>I2GUN2_HENB6</name>
<dbReference type="STRING" id="1071380.I2GUN2"/>
<dbReference type="Gene3D" id="2.20.70.30">
    <property type="entry name" value="Nascent polypeptide-associated complex domain"/>
    <property type="match status" value="1"/>
</dbReference>
<accession>I2GUN2</accession>
<dbReference type="GeneID" id="14493353"/>
<protein>
    <recommendedName>
        <fullName evidence="7">Nascent polypeptide-associated complex subunit beta</fullName>
    </recommendedName>
</protein>
<dbReference type="HOGENOM" id="CLU_098726_2_2_1"/>
<feature type="region of interest" description="Disordered" evidence="8">
    <location>
        <begin position="12"/>
        <end position="42"/>
    </location>
</feature>
<dbReference type="RefSeq" id="XP_004177353.1">
    <property type="nucleotide sequence ID" value="XM_004177305.1"/>
</dbReference>
<feature type="domain" description="NAC-A/B" evidence="9">
    <location>
        <begin position="37"/>
        <end position="102"/>
    </location>
</feature>
<dbReference type="GO" id="GO:0006613">
    <property type="term" value="P:cotranslational protein targeting to membrane"/>
    <property type="evidence" value="ECO:0007669"/>
    <property type="project" value="EnsemblFungi"/>
</dbReference>
<dbReference type="InterPro" id="IPR038187">
    <property type="entry name" value="NAC_A/B_dom_sf"/>
</dbReference>
<evidence type="ECO:0000259" key="9">
    <source>
        <dbReference type="PROSITE" id="PS51151"/>
    </source>
</evidence>
<keyword evidence="4" id="KW-0653">Protein transport</keyword>
<dbReference type="PROSITE" id="PS51151">
    <property type="entry name" value="NAC_AB"/>
    <property type="match status" value="1"/>
</dbReference>
<keyword evidence="4" id="KW-0813">Transport</keyword>
<dbReference type="SMART" id="SM01407">
    <property type="entry name" value="NAC"/>
    <property type="match status" value="1"/>
</dbReference>
<dbReference type="EMBL" id="HE806316">
    <property type="protein sequence ID" value="CCH57834.1"/>
    <property type="molecule type" value="Genomic_DNA"/>
</dbReference>
<gene>
    <name evidence="10" type="primary">TBLA0A00340</name>
    <name evidence="10" type="ORF">TBLA_0A00340</name>
</gene>
<dbReference type="OrthoDB" id="8033832at2759"/>
<keyword evidence="5 7" id="KW-0805">Transcription regulation</keyword>
<dbReference type="GO" id="GO:0051082">
    <property type="term" value="F:unfolded protein binding"/>
    <property type="evidence" value="ECO:0007669"/>
    <property type="project" value="EnsemblFungi"/>
</dbReference>
<dbReference type="InterPro" id="IPR002715">
    <property type="entry name" value="Nas_poly-pep-assoc_cplx_dom"/>
</dbReference>
<evidence type="ECO:0000313" key="11">
    <source>
        <dbReference type="Proteomes" id="UP000002866"/>
    </source>
</evidence>
<comment type="similarity">
    <text evidence="3 7">Belongs to the NAC-beta family.</text>
</comment>
<dbReference type="Pfam" id="PF01849">
    <property type="entry name" value="NAC"/>
    <property type="match status" value="1"/>
</dbReference>
<reference evidence="10 11" key="1">
    <citation type="journal article" date="2011" name="Proc. Natl. Acad. Sci. U.S.A.">
        <title>Evolutionary erosion of yeast sex chromosomes by mating-type switching accidents.</title>
        <authorList>
            <person name="Gordon J.L."/>
            <person name="Armisen D."/>
            <person name="Proux-Wera E."/>
            <person name="Oheigeartaigh S.S."/>
            <person name="Byrne K.P."/>
            <person name="Wolfe K.H."/>
        </authorList>
    </citation>
    <scope>NUCLEOTIDE SEQUENCE [LARGE SCALE GENOMIC DNA]</scope>
    <source>
        <strain evidence="11">ATCC 34711 / CBS 6284 / DSM 70876 / NBRC 10599 / NRRL Y-10934 / UCD 77-7</strain>
    </source>
</reference>
<dbReference type="AlphaFoldDB" id="I2GUN2"/>
<feature type="region of interest" description="Disordered" evidence="8">
    <location>
        <begin position="125"/>
        <end position="157"/>
    </location>
</feature>
<dbReference type="GO" id="GO:0015031">
    <property type="term" value="P:protein transport"/>
    <property type="evidence" value="ECO:0007669"/>
    <property type="project" value="UniProtKB-KW"/>
</dbReference>
<evidence type="ECO:0000256" key="5">
    <source>
        <dbReference type="ARBA" id="ARBA00023015"/>
    </source>
</evidence>
<comment type="subcellular location">
    <subcellularLocation>
        <location evidence="2">Cytoplasm</location>
    </subcellularLocation>
    <subcellularLocation>
        <location evidence="1">Nucleus</location>
    </subcellularLocation>
</comment>
<evidence type="ECO:0000313" key="10">
    <source>
        <dbReference type="EMBL" id="CCH57834.1"/>
    </source>
</evidence>
<dbReference type="KEGG" id="tbl:TBLA_0A00340"/>
<evidence type="ECO:0000256" key="4">
    <source>
        <dbReference type="ARBA" id="ARBA00022927"/>
    </source>
</evidence>
<organism evidence="10 11">
    <name type="scientific">Henningerozyma blattae (strain ATCC 34711 / CBS 6284 / DSM 70876 / NBRC 10599 / NRRL Y-10934 / UCD 77-7)</name>
    <name type="common">Yeast</name>
    <name type="synonym">Tetrapisispora blattae</name>
    <dbReference type="NCBI Taxonomy" id="1071380"/>
    <lineage>
        <taxon>Eukaryota</taxon>
        <taxon>Fungi</taxon>
        <taxon>Dikarya</taxon>
        <taxon>Ascomycota</taxon>
        <taxon>Saccharomycotina</taxon>
        <taxon>Saccharomycetes</taxon>
        <taxon>Saccharomycetales</taxon>
        <taxon>Saccharomycetaceae</taxon>
        <taxon>Henningerozyma</taxon>
    </lineage>
</organism>
<evidence type="ECO:0000256" key="6">
    <source>
        <dbReference type="ARBA" id="ARBA00023163"/>
    </source>
</evidence>